<dbReference type="Gene3D" id="3.30.70.980">
    <property type="match status" value="2"/>
</dbReference>
<sequence>MWRWPVVGPKKTLSDNARGKVFAIHAKLIAIAARSGGDPAMNPALYDALEKARKANVPADNIERAIKKGTGADKDGTEITEIIYEGYSPWGVAIVVKTLTDNRNRTAKNMRHTFSEYGGNLGETGSVSSFAFKYQGYVEAPVGVHSMDQWEEWIIESGASDYEFLEDATKVRISTERTDLMGVVKFLKGQGLMLDSYGLEYFAINVINLEDPEKILKLYALLADLEDDDDVEQVWHNAEVSPELWQQAEEAMSKWKFRT</sequence>
<evidence type="ECO:0000256" key="3">
    <source>
        <dbReference type="ARBA" id="ARBA00023163"/>
    </source>
</evidence>
<dbReference type="GO" id="GO:0005737">
    <property type="term" value="C:cytoplasm"/>
    <property type="evidence" value="ECO:0007669"/>
    <property type="project" value="UniProtKB-SubCell"/>
</dbReference>
<evidence type="ECO:0000256" key="4">
    <source>
        <dbReference type="HAMAP-Rule" id="MF_00693"/>
    </source>
</evidence>
<feature type="domain" description="TACO1/YebC-like second and third" evidence="5">
    <location>
        <begin position="80"/>
        <end position="238"/>
    </location>
</feature>
<keyword evidence="3 4" id="KW-0804">Transcription</keyword>
<proteinExistence type="inferred from homology"/>
<reference evidence="7" key="1">
    <citation type="journal article" date="2012" name="Science">
        <title>Fermentation, hydrogen, and sulfur metabolism in multiple uncultivated bacterial phyla.</title>
        <authorList>
            <person name="Wrighton K.C."/>
            <person name="Thomas B.C."/>
            <person name="Sharon I."/>
            <person name="Miller C.S."/>
            <person name="Castelle C.J."/>
            <person name="VerBerkmoes N.C."/>
            <person name="Wilkins M.J."/>
            <person name="Hettich R.L."/>
            <person name="Lipton M.S."/>
            <person name="Williams K.H."/>
            <person name="Long P.E."/>
            <person name="Banfield J.F."/>
        </authorList>
    </citation>
    <scope>NUCLEOTIDE SEQUENCE [LARGE SCALE GENOMIC DNA]</scope>
</reference>
<comment type="subcellular location">
    <subcellularLocation>
        <location evidence="4">Cytoplasm</location>
    </subcellularLocation>
</comment>
<feature type="domain" description="TACO1/YebC-like N-terminal" evidence="6">
    <location>
        <begin position="4"/>
        <end position="71"/>
    </location>
</feature>
<dbReference type="NCBIfam" id="NF009044">
    <property type="entry name" value="PRK12378.1"/>
    <property type="match status" value="1"/>
</dbReference>
<keyword evidence="2 4" id="KW-0805">Transcription regulation</keyword>
<evidence type="ECO:0000256" key="1">
    <source>
        <dbReference type="ARBA" id="ARBA00008724"/>
    </source>
</evidence>
<dbReference type="GO" id="GO:0006355">
    <property type="term" value="P:regulation of DNA-templated transcription"/>
    <property type="evidence" value="ECO:0007669"/>
    <property type="project" value="UniProtKB-UniRule"/>
</dbReference>
<dbReference type="EMBL" id="AMFJ01034322">
    <property type="protein sequence ID" value="EKD29650.1"/>
    <property type="molecule type" value="Genomic_DNA"/>
</dbReference>
<dbReference type="InterPro" id="IPR048300">
    <property type="entry name" value="TACO1_YebC-like_2nd/3rd_dom"/>
</dbReference>
<name>K1XH98_9BACT</name>
<comment type="caution">
    <text evidence="7">The sequence shown here is derived from an EMBL/GenBank/DDBJ whole genome shotgun (WGS) entry which is preliminary data.</text>
</comment>
<evidence type="ECO:0000313" key="7">
    <source>
        <dbReference type="EMBL" id="EKD29650.1"/>
    </source>
</evidence>
<evidence type="ECO:0000259" key="5">
    <source>
        <dbReference type="Pfam" id="PF01709"/>
    </source>
</evidence>
<accession>K1XH98</accession>
<dbReference type="InterPro" id="IPR029072">
    <property type="entry name" value="YebC-like"/>
</dbReference>
<dbReference type="NCBIfam" id="TIGR01033">
    <property type="entry name" value="YebC/PmpR family DNA-binding transcriptional regulator"/>
    <property type="match status" value="1"/>
</dbReference>
<comment type="similarity">
    <text evidence="1 4">Belongs to the TACO1 family.</text>
</comment>
<dbReference type="InterPro" id="IPR026564">
    <property type="entry name" value="Transcrip_reg_TACO1-like_dom3"/>
</dbReference>
<dbReference type="InterPro" id="IPR049083">
    <property type="entry name" value="TACO1_YebC_N"/>
</dbReference>
<dbReference type="PANTHER" id="PTHR12532">
    <property type="entry name" value="TRANSLATIONAL ACTIVATOR OF CYTOCHROME C OXIDASE 1"/>
    <property type="match status" value="1"/>
</dbReference>
<evidence type="ECO:0000256" key="2">
    <source>
        <dbReference type="ARBA" id="ARBA00023015"/>
    </source>
</evidence>
<dbReference type="InterPro" id="IPR002876">
    <property type="entry name" value="Transcrip_reg_TACO1-like"/>
</dbReference>
<gene>
    <name evidence="7" type="ORF">ACD_78C00322G0005</name>
</gene>
<keyword evidence="4" id="KW-0963">Cytoplasm</keyword>
<dbReference type="HAMAP" id="MF_00693">
    <property type="entry name" value="Transcrip_reg_TACO1"/>
    <property type="match status" value="1"/>
</dbReference>
<dbReference type="AlphaFoldDB" id="K1XH98"/>
<protein>
    <recommendedName>
        <fullName evidence="4">Probable transcriptional regulatory protein ACD_78C00322G0005</fullName>
    </recommendedName>
</protein>
<dbReference type="Pfam" id="PF01709">
    <property type="entry name" value="Transcrip_reg"/>
    <property type="match status" value="1"/>
</dbReference>
<dbReference type="Pfam" id="PF20772">
    <property type="entry name" value="TACO1_YebC_N"/>
    <property type="match status" value="1"/>
</dbReference>
<dbReference type="Gene3D" id="1.10.10.200">
    <property type="match status" value="1"/>
</dbReference>
<evidence type="ECO:0000259" key="6">
    <source>
        <dbReference type="Pfam" id="PF20772"/>
    </source>
</evidence>
<dbReference type="GO" id="GO:0003677">
    <property type="term" value="F:DNA binding"/>
    <property type="evidence" value="ECO:0007669"/>
    <property type="project" value="UniProtKB-UniRule"/>
</dbReference>
<keyword evidence="4" id="KW-0238">DNA-binding</keyword>
<dbReference type="InterPro" id="IPR017856">
    <property type="entry name" value="Integrase-like_N"/>
</dbReference>
<dbReference type="SUPFAM" id="SSF75625">
    <property type="entry name" value="YebC-like"/>
    <property type="match status" value="1"/>
</dbReference>
<organism evidence="7">
    <name type="scientific">uncultured bacterium</name>
    <name type="common">gcode 4</name>
    <dbReference type="NCBI Taxonomy" id="1234023"/>
    <lineage>
        <taxon>Bacteria</taxon>
        <taxon>environmental samples</taxon>
    </lineage>
</organism>
<dbReference type="PANTHER" id="PTHR12532:SF0">
    <property type="entry name" value="TRANSLATIONAL ACTIVATOR OF CYTOCHROME C OXIDASE 1"/>
    <property type="match status" value="1"/>
</dbReference>